<dbReference type="GO" id="GO:0003700">
    <property type="term" value="F:DNA-binding transcription factor activity"/>
    <property type="evidence" value="ECO:0007669"/>
    <property type="project" value="TreeGrafter"/>
</dbReference>
<dbReference type="InterPro" id="IPR009057">
    <property type="entry name" value="Homeodomain-like_sf"/>
</dbReference>
<name>A0A426V723_9BURK</name>
<dbReference type="EMBL" id="RSED01000019">
    <property type="protein sequence ID" value="RRS02713.1"/>
    <property type="molecule type" value="Genomic_DNA"/>
</dbReference>
<dbReference type="InterPro" id="IPR050109">
    <property type="entry name" value="HTH-type_TetR-like_transc_reg"/>
</dbReference>
<dbReference type="PANTHER" id="PTHR30055:SF226">
    <property type="entry name" value="HTH-TYPE TRANSCRIPTIONAL REGULATOR PKSA"/>
    <property type="match status" value="1"/>
</dbReference>
<dbReference type="InterPro" id="IPR001647">
    <property type="entry name" value="HTH_TetR"/>
</dbReference>
<evidence type="ECO:0000313" key="9">
    <source>
        <dbReference type="Proteomes" id="UP000269265"/>
    </source>
</evidence>
<dbReference type="AlphaFoldDB" id="A0A426V723"/>
<keyword evidence="2" id="KW-0805">Transcription regulation</keyword>
<protein>
    <submittedName>
        <fullName evidence="8">DUF1956 domain-containing protein</fullName>
    </submittedName>
</protein>
<organism evidence="8 9">
    <name type="scientific">Aquabacterium soli</name>
    <dbReference type="NCBI Taxonomy" id="2493092"/>
    <lineage>
        <taxon>Bacteria</taxon>
        <taxon>Pseudomonadati</taxon>
        <taxon>Pseudomonadota</taxon>
        <taxon>Betaproteobacteria</taxon>
        <taxon>Burkholderiales</taxon>
        <taxon>Aquabacterium</taxon>
    </lineage>
</organism>
<dbReference type="PRINTS" id="PR00455">
    <property type="entry name" value="HTHTETR"/>
</dbReference>
<comment type="caution">
    <text evidence="8">The sequence shown here is derived from an EMBL/GenBank/DDBJ whole genome shotgun (WGS) entry which is preliminary data.</text>
</comment>
<evidence type="ECO:0000256" key="1">
    <source>
        <dbReference type="ARBA" id="ARBA00022491"/>
    </source>
</evidence>
<feature type="domain" description="HTH tetR-type" evidence="7">
    <location>
        <begin position="50"/>
        <end position="110"/>
    </location>
</feature>
<accession>A0A426V723</accession>
<feature type="region of interest" description="Disordered" evidence="6">
    <location>
        <begin position="251"/>
        <end position="272"/>
    </location>
</feature>
<reference evidence="8 9" key="1">
    <citation type="submission" date="2018-12" db="EMBL/GenBank/DDBJ databases">
        <title>The whole draft genome of Aquabacterium sp. SJQ9.</title>
        <authorList>
            <person name="Sun L."/>
            <person name="Gao X."/>
            <person name="Chen W."/>
            <person name="Huang K."/>
        </authorList>
    </citation>
    <scope>NUCLEOTIDE SEQUENCE [LARGE SCALE GENOMIC DNA]</scope>
    <source>
        <strain evidence="8 9">SJQ9</strain>
    </source>
</reference>
<evidence type="ECO:0000256" key="3">
    <source>
        <dbReference type="ARBA" id="ARBA00023125"/>
    </source>
</evidence>
<dbReference type="Pfam" id="PF00440">
    <property type="entry name" value="TetR_N"/>
    <property type="match status" value="1"/>
</dbReference>
<dbReference type="SUPFAM" id="SSF48498">
    <property type="entry name" value="Tetracyclin repressor-like, C-terminal domain"/>
    <property type="match status" value="1"/>
</dbReference>
<evidence type="ECO:0000256" key="6">
    <source>
        <dbReference type="SAM" id="MobiDB-lite"/>
    </source>
</evidence>
<proteinExistence type="predicted"/>
<sequence>MILTRGRLKGVCLPWACACATMRRMKVKQALDFKVPDTPVDEDAASERGARARGRLLWEATRIFSDKGFAKASTREICHAAGLNVASIHYYFGDKAGLYRAVLCKPLEDLGEDFNQFDEPGLPLRESLRRFMAALLCPWGQDELSTWLMRLHLREMVEPTPDYKDVMVSHIQPYHQRLVDLLARHAGAVKADDALHQLAFALVAMVQDYGMSREFMQVLAPTLLKGTRAMDRVLERLVGYGEALVEHERRMRLEAPGPGAASHERLRKRTSR</sequence>
<dbReference type="GO" id="GO:0000976">
    <property type="term" value="F:transcription cis-regulatory region binding"/>
    <property type="evidence" value="ECO:0007669"/>
    <property type="project" value="TreeGrafter"/>
</dbReference>
<dbReference type="InterPro" id="IPR023772">
    <property type="entry name" value="DNA-bd_HTH_TetR-type_CS"/>
</dbReference>
<evidence type="ECO:0000313" key="8">
    <source>
        <dbReference type="EMBL" id="RRS02713.1"/>
    </source>
</evidence>
<dbReference type="Proteomes" id="UP000269265">
    <property type="component" value="Unassembled WGS sequence"/>
</dbReference>
<keyword evidence="4" id="KW-0804">Transcription</keyword>
<feature type="DNA-binding region" description="H-T-H motif" evidence="5">
    <location>
        <begin position="73"/>
        <end position="92"/>
    </location>
</feature>
<keyword evidence="9" id="KW-1185">Reference proteome</keyword>
<dbReference type="Pfam" id="PF09209">
    <property type="entry name" value="CecR_C"/>
    <property type="match status" value="1"/>
</dbReference>
<dbReference type="InterPro" id="IPR036271">
    <property type="entry name" value="Tet_transcr_reg_TetR-rel_C_sf"/>
</dbReference>
<dbReference type="Gene3D" id="1.10.357.10">
    <property type="entry name" value="Tetracycline Repressor, domain 2"/>
    <property type="match status" value="1"/>
</dbReference>
<evidence type="ECO:0000256" key="5">
    <source>
        <dbReference type="PROSITE-ProRule" id="PRU00335"/>
    </source>
</evidence>
<dbReference type="InterPro" id="IPR015292">
    <property type="entry name" value="Tscrpt_reg_YbiH_C"/>
</dbReference>
<dbReference type="PROSITE" id="PS50977">
    <property type="entry name" value="HTH_TETR_2"/>
    <property type="match status" value="1"/>
</dbReference>
<dbReference type="PANTHER" id="PTHR30055">
    <property type="entry name" value="HTH-TYPE TRANSCRIPTIONAL REGULATOR RUTR"/>
    <property type="match status" value="1"/>
</dbReference>
<keyword evidence="3 5" id="KW-0238">DNA-binding</keyword>
<dbReference type="PROSITE" id="PS01081">
    <property type="entry name" value="HTH_TETR_1"/>
    <property type="match status" value="1"/>
</dbReference>
<dbReference type="Gene3D" id="1.10.10.60">
    <property type="entry name" value="Homeodomain-like"/>
    <property type="match status" value="1"/>
</dbReference>
<keyword evidence="1" id="KW-0678">Repressor</keyword>
<gene>
    <name evidence="8" type="ORF">EIP75_19215</name>
</gene>
<evidence type="ECO:0000256" key="4">
    <source>
        <dbReference type="ARBA" id="ARBA00023163"/>
    </source>
</evidence>
<evidence type="ECO:0000256" key="2">
    <source>
        <dbReference type="ARBA" id="ARBA00023015"/>
    </source>
</evidence>
<evidence type="ECO:0000259" key="7">
    <source>
        <dbReference type="PROSITE" id="PS50977"/>
    </source>
</evidence>
<dbReference type="SUPFAM" id="SSF46689">
    <property type="entry name" value="Homeodomain-like"/>
    <property type="match status" value="1"/>
</dbReference>